<dbReference type="GO" id="GO:0005739">
    <property type="term" value="C:mitochondrion"/>
    <property type="evidence" value="ECO:0007669"/>
    <property type="project" value="TreeGrafter"/>
</dbReference>
<dbReference type="InterPro" id="IPR011008">
    <property type="entry name" value="Dimeric_a/b-barrel"/>
</dbReference>
<evidence type="ECO:0000256" key="1">
    <source>
        <dbReference type="ARBA" id="ARBA00005986"/>
    </source>
</evidence>
<dbReference type="Pfam" id="PF07110">
    <property type="entry name" value="EthD"/>
    <property type="match status" value="1"/>
</dbReference>
<dbReference type="GO" id="GO:0008670">
    <property type="term" value="F:2,4-dienoyl-CoA reductase (NADPH) activity"/>
    <property type="evidence" value="ECO:0007669"/>
    <property type="project" value="TreeGrafter"/>
</dbReference>
<keyword evidence="5" id="KW-1185">Reference proteome</keyword>
<dbReference type="OrthoDB" id="5296at2759"/>
<organism evidence="4 5">
    <name type="scientific">Amniculicola lignicola CBS 123094</name>
    <dbReference type="NCBI Taxonomy" id="1392246"/>
    <lineage>
        <taxon>Eukaryota</taxon>
        <taxon>Fungi</taxon>
        <taxon>Dikarya</taxon>
        <taxon>Ascomycota</taxon>
        <taxon>Pezizomycotina</taxon>
        <taxon>Dothideomycetes</taxon>
        <taxon>Pleosporomycetidae</taxon>
        <taxon>Pleosporales</taxon>
        <taxon>Amniculicolaceae</taxon>
        <taxon>Amniculicola</taxon>
    </lineage>
</organism>
<dbReference type="Pfam" id="PF00106">
    <property type="entry name" value="adh_short"/>
    <property type="match status" value="1"/>
</dbReference>
<evidence type="ECO:0000256" key="2">
    <source>
        <dbReference type="ARBA" id="ARBA00023002"/>
    </source>
</evidence>
<protein>
    <submittedName>
        <fullName evidence="4">NAD(P)-binding protein</fullName>
    </submittedName>
</protein>
<gene>
    <name evidence="4" type="ORF">P154DRAFT_427640</name>
</gene>
<dbReference type="InterPro" id="IPR002347">
    <property type="entry name" value="SDR_fam"/>
</dbReference>
<evidence type="ECO:0000259" key="3">
    <source>
        <dbReference type="Pfam" id="PF07110"/>
    </source>
</evidence>
<keyword evidence="2" id="KW-0560">Oxidoreductase</keyword>
<name>A0A6A5WUT7_9PLEO</name>
<proteinExistence type="inferred from homology"/>
<dbReference type="EMBL" id="ML977569">
    <property type="protein sequence ID" value="KAF2003951.1"/>
    <property type="molecule type" value="Genomic_DNA"/>
</dbReference>
<feature type="domain" description="EthD" evidence="3">
    <location>
        <begin position="17"/>
        <end position="50"/>
    </location>
</feature>
<dbReference type="SUPFAM" id="SSF51735">
    <property type="entry name" value="NAD(P)-binding Rossmann-fold domains"/>
    <property type="match status" value="1"/>
</dbReference>
<evidence type="ECO:0000313" key="5">
    <source>
        <dbReference type="Proteomes" id="UP000799779"/>
    </source>
</evidence>
<dbReference type="InterPro" id="IPR009799">
    <property type="entry name" value="EthD_dom"/>
</dbReference>
<dbReference type="SUPFAM" id="SSF54909">
    <property type="entry name" value="Dimeric alpha+beta barrel"/>
    <property type="match status" value="1"/>
</dbReference>
<dbReference type="AlphaFoldDB" id="A0A6A5WUT7"/>
<dbReference type="Gene3D" id="3.30.70.100">
    <property type="match status" value="1"/>
</dbReference>
<dbReference type="Gene3D" id="3.40.50.720">
    <property type="entry name" value="NAD(P)-binding Rossmann-like Domain"/>
    <property type="match status" value="1"/>
</dbReference>
<dbReference type="Proteomes" id="UP000799779">
    <property type="component" value="Unassembled WGS sequence"/>
</dbReference>
<evidence type="ECO:0000313" key="4">
    <source>
        <dbReference type="EMBL" id="KAF2003951.1"/>
    </source>
</evidence>
<comment type="similarity">
    <text evidence="1">Belongs to the tpcK family.</text>
</comment>
<sequence>MNPESLIRVTVCVNRKLGTTEDEFNKYWAYKHGPLATEWLQRNGIIRYVQYEDFEAAFLDPHYLKVIQPDEKNLIDMDTISVTIGAEYVVIDDGKIVKEHAREQNPEDQKVEQPLKDKIILITGGASGIGLSLTKQCHAQGAKVLVSDIRTTPSFETFASSKPNILYVQSDVTKWSDFDKVFAACEKKWNDVPDFYGICAGLFEPPFSHFWNDPEENGYKQVEVNVSHPIKLTRLAMRKSLGRSKKSTAPLYCATKHAIIGFVKSLKDTEPLTGVKITTICPGLVNTPLFTSDKASQFSFAESKALSPDLVAKHMIDLLQKKEYVCGTMLELSMTGPRLIPEWNIPAPEGEGTGQELQAGEMMKALLGPIEASLAKEKGTSKL</sequence>
<dbReference type="GO" id="GO:0006635">
    <property type="term" value="P:fatty acid beta-oxidation"/>
    <property type="evidence" value="ECO:0007669"/>
    <property type="project" value="TreeGrafter"/>
</dbReference>
<dbReference type="PRINTS" id="PR00081">
    <property type="entry name" value="GDHRDH"/>
</dbReference>
<dbReference type="InterPro" id="IPR036291">
    <property type="entry name" value="NAD(P)-bd_dom_sf"/>
</dbReference>
<accession>A0A6A5WUT7</accession>
<dbReference type="PANTHER" id="PTHR43658">
    <property type="entry name" value="SHORT-CHAIN DEHYDROGENASE/REDUCTASE"/>
    <property type="match status" value="1"/>
</dbReference>
<dbReference type="PANTHER" id="PTHR43658:SF8">
    <property type="entry name" value="17-BETA-HYDROXYSTEROID DEHYDROGENASE 14-RELATED"/>
    <property type="match status" value="1"/>
</dbReference>
<reference evidence="4" key="1">
    <citation type="journal article" date="2020" name="Stud. Mycol.">
        <title>101 Dothideomycetes genomes: a test case for predicting lifestyles and emergence of pathogens.</title>
        <authorList>
            <person name="Haridas S."/>
            <person name="Albert R."/>
            <person name="Binder M."/>
            <person name="Bloem J."/>
            <person name="Labutti K."/>
            <person name="Salamov A."/>
            <person name="Andreopoulos B."/>
            <person name="Baker S."/>
            <person name="Barry K."/>
            <person name="Bills G."/>
            <person name="Bluhm B."/>
            <person name="Cannon C."/>
            <person name="Castanera R."/>
            <person name="Culley D."/>
            <person name="Daum C."/>
            <person name="Ezra D."/>
            <person name="Gonzalez J."/>
            <person name="Henrissat B."/>
            <person name="Kuo A."/>
            <person name="Liang C."/>
            <person name="Lipzen A."/>
            <person name="Lutzoni F."/>
            <person name="Magnuson J."/>
            <person name="Mondo S."/>
            <person name="Nolan M."/>
            <person name="Ohm R."/>
            <person name="Pangilinan J."/>
            <person name="Park H.-J."/>
            <person name="Ramirez L."/>
            <person name="Alfaro M."/>
            <person name="Sun H."/>
            <person name="Tritt A."/>
            <person name="Yoshinaga Y."/>
            <person name="Zwiers L.-H."/>
            <person name="Turgeon B."/>
            <person name="Goodwin S."/>
            <person name="Spatafora J."/>
            <person name="Crous P."/>
            <person name="Grigoriev I."/>
        </authorList>
    </citation>
    <scope>NUCLEOTIDE SEQUENCE</scope>
    <source>
        <strain evidence="4">CBS 123094</strain>
    </source>
</reference>